<dbReference type="InterPro" id="IPR028098">
    <property type="entry name" value="Glyco_trans_4-like_N"/>
</dbReference>
<keyword evidence="4" id="KW-1185">Reference proteome</keyword>
<proteinExistence type="predicted"/>
<dbReference type="PANTHER" id="PTHR12526">
    <property type="entry name" value="GLYCOSYLTRANSFERASE"/>
    <property type="match status" value="1"/>
</dbReference>
<dbReference type="EMBL" id="JAOPJZ010000012">
    <property type="protein sequence ID" value="MCU4753022.1"/>
    <property type="molecule type" value="Genomic_DNA"/>
</dbReference>
<evidence type="ECO:0000313" key="3">
    <source>
        <dbReference type="EMBL" id="MCU4753022.1"/>
    </source>
</evidence>
<dbReference type="RefSeq" id="WP_342809347.1">
    <property type="nucleotide sequence ID" value="NZ_JAOPJZ010000012.1"/>
</dbReference>
<evidence type="ECO:0000259" key="1">
    <source>
        <dbReference type="Pfam" id="PF00534"/>
    </source>
</evidence>
<dbReference type="Proteomes" id="UP001321047">
    <property type="component" value="Unassembled WGS sequence"/>
</dbReference>
<accession>A0AAP2Z9F8</accession>
<evidence type="ECO:0000259" key="2">
    <source>
        <dbReference type="Pfam" id="PF13439"/>
    </source>
</evidence>
<dbReference type="InterPro" id="IPR001296">
    <property type="entry name" value="Glyco_trans_1"/>
</dbReference>
<name>A0AAP2Z9F8_9EURY</name>
<dbReference type="SUPFAM" id="SSF53756">
    <property type="entry name" value="UDP-Glycosyltransferase/glycogen phosphorylase"/>
    <property type="match status" value="1"/>
</dbReference>
<comment type="caution">
    <text evidence="3">The sequence shown here is derived from an EMBL/GenBank/DDBJ whole genome shotgun (WGS) entry which is preliminary data.</text>
</comment>
<protein>
    <submittedName>
        <fullName evidence="3">Glycosyltransferase family 4 protein</fullName>
    </submittedName>
</protein>
<dbReference type="Pfam" id="PF13439">
    <property type="entry name" value="Glyco_transf_4"/>
    <property type="match status" value="1"/>
</dbReference>
<feature type="domain" description="Glycosyl transferase family 1" evidence="1">
    <location>
        <begin position="188"/>
        <end position="324"/>
    </location>
</feature>
<feature type="domain" description="Glycosyltransferase subfamily 4-like N-terminal" evidence="2">
    <location>
        <begin position="20"/>
        <end position="178"/>
    </location>
</feature>
<dbReference type="AlphaFoldDB" id="A0AAP2Z9F8"/>
<evidence type="ECO:0000313" key="4">
    <source>
        <dbReference type="Proteomes" id="UP001321047"/>
    </source>
</evidence>
<dbReference type="PANTHER" id="PTHR12526:SF630">
    <property type="entry name" value="GLYCOSYLTRANSFERASE"/>
    <property type="match status" value="1"/>
</dbReference>
<sequence>MRLAFVSYETVFHRDNETNRRLQTVLELLHERGHEVHVCCVAFWDSNLDTFEKDGIVYHGVADSLESGRTFMFRLPFTLWSIGPDIVHTASEPPGQVHAASWGATLARAPLLTEWYGEIDRPDEQTTVGVPTGRWYNGAITKPDRVITPSRMVGTWVRERGATNGQVAILPNPIDLERISDTPPGANVDVVYARRLDEGANLESLLLGLAELRDRNWNASILGDGPHRENYESLTRDLRIDDRVTFVGDTTLEERIAAYRSAHVFVQTATECVYPTELAWALGAGCIGIVEYHTDSAAHELVEGRDRGFRTTSEQELADAILEAGSLEHLTIDDSYAYLGRSKVIDRYLELYEALQESQGVL</sequence>
<reference evidence="3 4" key="1">
    <citation type="submission" date="2022-09" db="EMBL/GenBank/DDBJ databases">
        <title>Enrichment on poylsaccharides allowed isolation of novel metabolic and taxonomic groups of Haloarchaea.</title>
        <authorList>
            <person name="Sorokin D.Y."/>
            <person name="Elcheninov A.G."/>
            <person name="Khizhniak T.V."/>
            <person name="Kolganova T.V."/>
            <person name="Kublanov I.V."/>
        </authorList>
    </citation>
    <scope>NUCLEOTIDE SEQUENCE [LARGE SCALE GENOMIC DNA]</scope>
    <source>
        <strain evidence="3 4">AArc-curdl1</strain>
    </source>
</reference>
<dbReference type="CDD" id="cd03801">
    <property type="entry name" value="GT4_PimA-like"/>
    <property type="match status" value="1"/>
</dbReference>
<gene>
    <name evidence="3" type="ORF">OB919_13735</name>
</gene>
<dbReference type="Gene3D" id="3.40.50.2000">
    <property type="entry name" value="Glycogen Phosphorylase B"/>
    <property type="match status" value="2"/>
</dbReference>
<dbReference type="Pfam" id="PF00534">
    <property type="entry name" value="Glycos_transf_1"/>
    <property type="match status" value="1"/>
</dbReference>
<organism evidence="3 4">
    <name type="scientific">Natronosalvus hydrolyticus</name>
    <dbReference type="NCBI Taxonomy" id="2979988"/>
    <lineage>
        <taxon>Archaea</taxon>
        <taxon>Methanobacteriati</taxon>
        <taxon>Methanobacteriota</taxon>
        <taxon>Stenosarchaea group</taxon>
        <taxon>Halobacteria</taxon>
        <taxon>Halobacteriales</taxon>
        <taxon>Natrialbaceae</taxon>
        <taxon>Natronosalvus</taxon>
    </lineage>
</organism>